<dbReference type="FunFam" id="1.10.8.60:FF:000001">
    <property type="entry name" value="ATP-dependent zinc metalloprotease FtsH"/>
    <property type="match status" value="1"/>
</dbReference>
<evidence type="ECO:0000259" key="18">
    <source>
        <dbReference type="SMART" id="SM00382"/>
    </source>
</evidence>
<feature type="transmembrane region" description="Helical" evidence="15">
    <location>
        <begin position="147"/>
        <end position="168"/>
    </location>
</feature>
<keyword evidence="3 15" id="KW-1003">Cell membrane</keyword>
<dbReference type="Pfam" id="PF17862">
    <property type="entry name" value="AAA_lid_3"/>
    <property type="match status" value="1"/>
</dbReference>
<dbReference type="SUPFAM" id="SSF52540">
    <property type="entry name" value="P-loop containing nucleoside triphosphate hydrolases"/>
    <property type="match status" value="1"/>
</dbReference>
<dbReference type="GO" id="GO:0008270">
    <property type="term" value="F:zinc ion binding"/>
    <property type="evidence" value="ECO:0007669"/>
    <property type="project" value="UniProtKB-UniRule"/>
</dbReference>
<comment type="subcellular location">
    <subcellularLocation>
        <location evidence="15">Cell membrane</location>
        <topology evidence="15">Multi-pass membrane protein</topology>
        <orientation evidence="15">Cytoplasmic side</orientation>
    </subcellularLocation>
    <subcellularLocation>
        <location evidence="1">Membrane</location>
    </subcellularLocation>
</comment>
<dbReference type="GO" id="GO:0005524">
    <property type="term" value="F:ATP binding"/>
    <property type="evidence" value="ECO:0007669"/>
    <property type="project" value="UniProtKB-UniRule"/>
</dbReference>
<keyword evidence="10 15" id="KW-0067">ATP-binding</keyword>
<dbReference type="PROSITE" id="PS00674">
    <property type="entry name" value="AAA"/>
    <property type="match status" value="1"/>
</dbReference>
<evidence type="ECO:0000256" key="12">
    <source>
        <dbReference type="ARBA" id="ARBA00023049"/>
    </source>
</evidence>
<keyword evidence="8 15" id="KW-0378">Hydrolase</keyword>
<evidence type="ECO:0000256" key="11">
    <source>
        <dbReference type="ARBA" id="ARBA00022989"/>
    </source>
</evidence>
<evidence type="ECO:0000256" key="6">
    <source>
        <dbReference type="ARBA" id="ARBA00022723"/>
    </source>
</evidence>
<keyword evidence="6 15" id="KW-0479">Metal-binding</keyword>
<dbReference type="Pfam" id="PF01434">
    <property type="entry name" value="Peptidase_M41"/>
    <property type="match status" value="1"/>
</dbReference>
<feature type="transmembrane region" description="Helical" evidence="15">
    <location>
        <begin position="16"/>
        <end position="34"/>
    </location>
</feature>
<evidence type="ECO:0000256" key="15">
    <source>
        <dbReference type="HAMAP-Rule" id="MF_01458"/>
    </source>
</evidence>
<feature type="compositionally biased region" description="Basic and acidic residues" evidence="17">
    <location>
        <begin position="687"/>
        <end position="698"/>
    </location>
</feature>
<dbReference type="Pfam" id="PF06480">
    <property type="entry name" value="FtsH_ext"/>
    <property type="match status" value="1"/>
</dbReference>
<dbReference type="InterPro" id="IPR011546">
    <property type="entry name" value="Pept_M41_FtsH_extracell"/>
</dbReference>
<dbReference type="GO" id="GO:0004222">
    <property type="term" value="F:metalloendopeptidase activity"/>
    <property type="evidence" value="ECO:0007669"/>
    <property type="project" value="InterPro"/>
</dbReference>
<evidence type="ECO:0000256" key="4">
    <source>
        <dbReference type="ARBA" id="ARBA00022670"/>
    </source>
</evidence>
<evidence type="ECO:0000256" key="10">
    <source>
        <dbReference type="ARBA" id="ARBA00022840"/>
    </source>
</evidence>
<name>A0A9E7IVC6_9FIRM</name>
<accession>A0A9E7IVC6</accession>
<dbReference type="CDD" id="cd19501">
    <property type="entry name" value="RecA-like_FtsH"/>
    <property type="match status" value="1"/>
</dbReference>
<keyword evidence="4 15" id="KW-0645">Protease</keyword>
<comment type="subunit">
    <text evidence="15">Homohexamer.</text>
</comment>
<feature type="compositionally biased region" description="Acidic residues" evidence="17">
    <location>
        <begin position="642"/>
        <end position="656"/>
    </location>
</feature>
<feature type="region of interest" description="Disordered" evidence="17">
    <location>
        <begin position="642"/>
        <end position="698"/>
    </location>
</feature>
<comment type="similarity">
    <text evidence="16">Belongs to the AAA ATPase family.</text>
</comment>
<dbReference type="AlphaFoldDB" id="A0A9E7IVC6"/>
<evidence type="ECO:0000256" key="3">
    <source>
        <dbReference type="ARBA" id="ARBA00022475"/>
    </source>
</evidence>
<dbReference type="InterPro" id="IPR037219">
    <property type="entry name" value="Peptidase_M41-like"/>
</dbReference>
<organism evidence="19 20">
    <name type="scientific">Fenollaria massiliensis</name>
    <dbReference type="NCBI Taxonomy" id="938288"/>
    <lineage>
        <taxon>Bacteria</taxon>
        <taxon>Bacillati</taxon>
        <taxon>Bacillota</taxon>
        <taxon>Clostridia</taxon>
        <taxon>Eubacteriales</taxon>
        <taxon>Fenollaria</taxon>
    </lineage>
</organism>
<feature type="domain" description="AAA+ ATPase" evidence="18">
    <location>
        <begin position="235"/>
        <end position="373"/>
    </location>
</feature>
<evidence type="ECO:0000313" key="20">
    <source>
        <dbReference type="Proteomes" id="UP000831151"/>
    </source>
</evidence>
<dbReference type="InterPro" id="IPR003593">
    <property type="entry name" value="AAA+_ATPase"/>
</dbReference>
<dbReference type="SMART" id="SM00382">
    <property type="entry name" value="AAA"/>
    <property type="match status" value="1"/>
</dbReference>
<reference evidence="19" key="1">
    <citation type="submission" date="2022-04" db="EMBL/GenBank/DDBJ databases">
        <title>Complete genome sequences of Ezakiella coagulans and Fenollaria massiliensis.</title>
        <authorList>
            <person name="France M.T."/>
            <person name="Clifford J."/>
            <person name="Narina S."/>
            <person name="Rutt L."/>
            <person name="Ravel J."/>
        </authorList>
    </citation>
    <scope>NUCLEOTIDE SEQUENCE</scope>
    <source>
        <strain evidence="19">C0061C2</strain>
    </source>
</reference>
<evidence type="ECO:0000256" key="1">
    <source>
        <dbReference type="ARBA" id="ARBA00004370"/>
    </source>
</evidence>
<comment type="similarity">
    <text evidence="2 15">In the C-terminal section; belongs to the peptidase M41 family.</text>
</comment>
<dbReference type="InterPro" id="IPR041569">
    <property type="entry name" value="AAA_lid_3"/>
</dbReference>
<evidence type="ECO:0000256" key="16">
    <source>
        <dbReference type="RuleBase" id="RU003651"/>
    </source>
</evidence>
<dbReference type="InterPro" id="IPR003959">
    <property type="entry name" value="ATPase_AAA_core"/>
</dbReference>
<keyword evidence="11 15" id="KW-1133">Transmembrane helix</keyword>
<dbReference type="SUPFAM" id="SSF140990">
    <property type="entry name" value="FtsH protease domain-like"/>
    <property type="match status" value="1"/>
</dbReference>
<keyword evidence="13 15" id="KW-0472">Membrane</keyword>
<feature type="active site" evidence="15">
    <location>
        <position position="465"/>
    </location>
</feature>
<evidence type="ECO:0000256" key="7">
    <source>
        <dbReference type="ARBA" id="ARBA00022741"/>
    </source>
</evidence>
<dbReference type="InterPro" id="IPR000642">
    <property type="entry name" value="Peptidase_M41"/>
</dbReference>
<dbReference type="NCBIfam" id="TIGR01241">
    <property type="entry name" value="FtsH_fam"/>
    <property type="match status" value="1"/>
</dbReference>
<dbReference type="GO" id="GO:0016887">
    <property type="term" value="F:ATP hydrolysis activity"/>
    <property type="evidence" value="ECO:0007669"/>
    <property type="project" value="UniProtKB-UniRule"/>
</dbReference>
<evidence type="ECO:0000256" key="13">
    <source>
        <dbReference type="ARBA" id="ARBA00023136"/>
    </source>
</evidence>
<comment type="cofactor">
    <cofactor evidence="15">
        <name>Zn(2+)</name>
        <dbReference type="ChEBI" id="CHEBI:29105"/>
    </cofactor>
    <text evidence="15">Binds 1 zinc ion per subunit.</text>
</comment>
<keyword evidence="20" id="KW-1185">Reference proteome</keyword>
<dbReference type="Pfam" id="PF00004">
    <property type="entry name" value="AAA"/>
    <property type="match status" value="1"/>
</dbReference>
<dbReference type="InterPro" id="IPR005936">
    <property type="entry name" value="FtsH"/>
</dbReference>
<evidence type="ECO:0000256" key="2">
    <source>
        <dbReference type="ARBA" id="ARBA00010044"/>
    </source>
</evidence>
<dbReference type="GO" id="GO:0004176">
    <property type="term" value="F:ATP-dependent peptidase activity"/>
    <property type="evidence" value="ECO:0007669"/>
    <property type="project" value="InterPro"/>
</dbReference>
<dbReference type="Proteomes" id="UP000831151">
    <property type="component" value="Chromosome"/>
</dbReference>
<protein>
    <recommendedName>
        <fullName evidence="15">ATP-dependent zinc metalloprotease FtsH</fullName>
        <ecNumber evidence="15">3.4.24.-</ecNumber>
    </recommendedName>
</protein>
<evidence type="ECO:0000313" key="19">
    <source>
        <dbReference type="EMBL" id="UQK59034.1"/>
    </source>
</evidence>
<comment type="similarity">
    <text evidence="14 15">In the central section; belongs to the AAA ATPase family.</text>
</comment>
<dbReference type="EC" id="3.4.24.-" evidence="15"/>
<evidence type="ECO:0000256" key="9">
    <source>
        <dbReference type="ARBA" id="ARBA00022833"/>
    </source>
</evidence>
<comment type="function">
    <text evidence="15">Acts as a processive, ATP-dependent zinc metallopeptidase for both cytoplasmic and membrane proteins. Plays a role in the quality control of integral membrane proteins.</text>
</comment>
<evidence type="ECO:0000256" key="5">
    <source>
        <dbReference type="ARBA" id="ARBA00022692"/>
    </source>
</evidence>
<evidence type="ECO:0000256" key="17">
    <source>
        <dbReference type="SAM" id="MobiDB-lite"/>
    </source>
</evidence>
<dbReference type="PANTHER" id="PTHR23076:SF97">
    <property type="entry name" value="ATP-DEPENDENT ZINC METALLOPROTEASE YME1L1"/>
    <property type="match status" value="1"/>
</dbReference>
<feature type="binding site" evidence="15">
    <location>
        <begin position="243"/>
        <end position="250"/>
    </location>
    <ligand>
        <name>ATP</name>
        <dbReference type="ChEBI" id="CHEBI:30616"/>
    </ligand>
</feature>
<dbReference type="EMBL" id="CP096649">
    <property type="protein sequence ID" value="UQK59034.1"/>
    <property type="molecule type" value="Genomic_DNA"/>
</dbReference>
<feature type="binding site" evidence="15">
    <location>
        <position position="468"/>
    </location>
    <ligand>
        <name>Zn(2+)</name>
        <dbReference type="ChEBI" id="CHEBI:29105"/>
        <note>catalytic</note>
    </ligand>
</feature>
<dbReference type="KEGG" id="fms:M1R53_07265"/>
<dbReference type="InterPro" id="IPR003960">
    <property type="entry name" value="ATPase_AAA_CS"/>
</dbReference>
<feature type="binding site" evidence="15">
    <location>
        <position position="541"/>
    </location>
    <ligand>
        <name>Zn(2+)</name>
        <dbReference type="ChEBI" id="CHEBI:29105"/>
        <note>catalytic</note>
    </ligand>
</feature>
<dbReference type="FunFam" id="1.20.58.760:FF:000001">
    <property type="entry name" value="ATP-dependent zinc metalloprotease FtsH"/>
    <property type="match status" value="1"/>
</dbReference>
<dbReference type="GO" id="GO:0030163">
    <property type="term" value="P:protein catabolic process"/>
    <property type="evidence" value="ECO:0007669"/>
    <property type="project" value="UniProtKB-UniRule"/>
</dbReference>
<gene>
    <name evidence="15 19" type="primary">ftsH</name>
    <name evidence="19" type="ORF">M1R53_07265</name>
</gene>
<dbReference type="RefSeq" id="WP_249242553.1">
    <property type="nucleotide sequence ID" value="NZ_CP096649.1"/>
</dbReference>
<dbReference type="HAMAP" id="MF_01458">
    <property type="entry name" value="FtsH"/>
    <property type="match status" value="1"/>
</dbReference>
<keyword evidence="5 15" id="KW-0812">Transmembrane</keyword>
<keyword evidence="7 15" id="KW-0547">Nucleotide-binding</keyword>
<dbReference type="Gene3D" id="3.40.50.300">
    <property type="entry name" value="P-loop containing nucleotide triphosphate hydrolases"/>
    <property type="match status" value="1"/>
</dbReference>
<feature type="compositionally biased region" description="Basic and acidic residues" evidence="17">
    <location>
        <begin position="657"/>
        <end position="680"/>
    </location>
</feature>
<sequence>MNKNNKNKKGPKKSLIYYYLVILIIAYLFNIFFMKDFMKPEVEKVTYDGFLEAIDEGVVDRVQKMGGNIVFQLKPEYVAIRDKNNEKKLKFEKAKLDKNGKPIINSEDPGKEVRVFITGEWDYEGLTEKLKEKGVHFGSEIIEEPSILVKILGFLLPIATFLIMGLILSKILFKDMGGGLDKFGLGKSGAKVYVKGKQKKTFQDVAGQEEAKEMLLEIVDFLHYPERYAKIGANLPKGALLVGPPGTGKTLLAQAVAGEADVPFISISGSSFVEMFVGLAAKRVRDLFKEAQEKAPCIIFIDEIDAIGKSREGSFSSNDEREQALNQLLTEMDGFDSKKGVVVLAATNRPEVLDPALLRPGRFDRRIPVELPDLNGRIAVLKVHSKNIKMSDDVDFKKIGLLTAGASGADLANIVNEAALRAVRHKRDFVIQEDLQESVEVVIVGYQRKTMIISKKEREMISYHEVGHAIVAAVQKKSAPVEKITIIPRTSGALGYTLQSDTEEKFLMDKEELFNMMVTASGGRAAEDLVFGAITTGASNDIEQITNIARNMVMRYGMSDDFPMMSLMSEGNRYLGGAGEFTASEETFAKVDAIVKELIAKAYDEAKRILGENRTKLDKISKFLIEKETISGEEFMKIFNEDDNGDANISADEDDKNIDTDENHENIEENKNIDEEKTKDDTDDDAKEGIIIDENTKL</sequence>
<evidence type="ECO:0000256" key="8">
    <source>
        <dbReference type="ARBA" id="ARBA00022801"/>
    </source>
</evidence>
<dbReference type="Gene3D" id="1.10.8.60">
    <property type="match status" value="1"/>
</dbReference>
<dbReference type="PANTHER" id="PTHR23076">
    <property type="entry name" value="METALLOPROTEASE M41 FTSH"/>
    <property type="match status" value="1"/>
</dbReference>
<dbReference type="Gene3D" id="1.20.58.760">
    <property type="entry name" value="Peptidase M41"/>
    <property type="match status" value="1"/>
</dbReference>
<dbReference type="InterPro" id="IPR027417">
    <property type="entry name" value="P-loop_NTPase"/>
</dbReference>
<dbReference type="FunFam" id="3.40.50.300:FF:000001">
    <property type="entry name" value="ATP-dependent zinc metalloprotease FtsH"/>
    <property type="match status" value="1"/>
</dbReference>
<keyword evidence="12 15" id="KW-0482">Metalloprotease</keyword>
<dbReference type="GO" id="GO:0005886">
    <property type="term" value="C:plasma membrane"/>
    <property type="evidence" value="ECO:0007669"/>
    <property type="project" value="UniProtKB-SubCell"/>
</dbReference>
<evidence type="ECO:0000256" key="14">
    <source>
        <dbReference type="ARBA" id="ARBA00061570"/>
    </source>
</evidence>
<dbReference type="GO" id="GO:0006508">
    <property type="term" value="P:proteolysis"/>
    <property type="evidence" value="ECO:0007669"/>
    <property type="project" value="UniProtKB-KW"/>
</dbReference>
<feature type="binding site" evidence="15">
    <location>
        <position position="464"/>
    </location>
    <ligand>
        <name>Zn(2+)</name>
        <dbReference type="ChEBI" id="CHEBI:29105"/>
        <note>catalytic</note>
    </ligand>
</feature>
<keyword evidence="9 15" id="KW-0862">Zinc</keyword>
<proteinExistence type="inferred from homology"/>